<feature type="signal peptide" evidence="6">
    <location>
        <begin position="1"/>
        <end position="21"/>
    </location>
</feature>
<keyword evidence="6" id="KW-0732">Signal</keyword>
<dbReference type="FunFam" id="3.40.30.10:FF:000004">
    <property type="entry name" value="Spliceosomal protein DIB1"/>
    <property type="match status" value="1"/>
</dbReference>
<comment type="subcellular location">
    <subcellularLocation>
        <location evidence="1">Nucleus</location>
    </subcellularLocation>
</comment>
<keyword evidence="4" id="KW-0508">mRNA splicing</keyword>
<dbReference type="GO" id="GO:0005681">
    <property type="term" value="C:spliceosomal complex"/>
    <property type="evidence" value="ECO:0007669"/>
    <property type="project" value="TreeGrafter"/>
</dbReference>
<feature type="chain" id="PRO_5042274388" description="Thioredoxin domain-containing protein" evidence="6">
    <location>
        <begin position="22"/>
        <end position="544"/>
    </location>
</feature>
<dbReference type="InterPro" id="IPR036249">
    <property type="entry name" value="Thioredoxin-like_sf"/>
</dbReference>
<evidence type="ECO:0000256" key="3">
    <source>
        <dbReference type="ARBA" id="ARBA00022664"/>
    </source>
</evidence>
<proteinExistence type="inferred from homology"/>
<dbReference type="CDD" id="cd02954">
    <property type="entry name" value="DIM1"/>
    <property type="match status" value="1"/>
</dbReference>
<evidence type="ECO:0000256" key="5">
    <source>
        <dbReference type="ARBA" id="ARBA00023242"/>
    </source>
</evidence>
<dbReference type="SUPFAM" id="SSF52833">
    <property type="entry name" value="Thioredoxin-like"/>
    <property type="match status" value="1"/>
</dbReference>
<keyword evidence="5" id="KW-0539">Nucleus</keyword>
<evidence type="ECO:0008006" key="9">
    <source>
        <dbReference type="Google" id="ProtNLM"/>
    </source>
</evidence>
<dbReference type="EMBL" id="JAQMWT010000435">
    <property type="protein sequence ID" value="KAJ8601383.1"/>
    <property type="molecule type" value="Genomic_DNA"/>
</dbReference>
<comment type="caution">
    <text evidence="7">The sequence shown here is derived from an EMBL/GenBank/DDBJ whole genome shotgun (WGS) entry which is preliminary data.</text>
</comment>
<dbReference type="GO" id="GO:0005682">
    <property type="term" value="C:U5 snRNP"/>
    <property type="evidence" value="ECO:0007669"/>
    <property type="project" value="TreeGrafter"/>
</dbReference>
<dbReference type="GO" id="GO:0000398">
    <property type="term" value="P:mRNA splicing, via spliceosome"/>
    <property type="evidence" value="ECO:0007669"/>
    <property type="project" value="InterPro"/>
</dbReference>
<gene>
    <name evidence="7" type="ORF">CTAYLR_004984</name>
</gene>
<accession>A0AAD7UB97</accession>
<dbReference type="SMART" id="SM01410">
    <property type="entry name" value="DIM1"/>
    <property type="match status" value="1"/>
</dbReference>
<dbReference type="Proteomes" id="UP001230188">
    <property type="component" value="Unassembled WGS sequence"/>
</dbReference>
<dbReference type="PANTHER" id="PTHR12052">
    <property type="entry name" value="THIOREDOXIN-LIKE PROTEN 4A, 4B"/>
    <property type="match status" value="1"/>
</dbReference>
<evidence type="ECO:0000256" key="4">
    <source>
        <dbReference type="ARBA" id="ARBA00023187"/>
    </source>
</evidence>
<sequence length="544" mass="60936">MRVPIVLVVVVVVVVVEGAAGSKRRFGNFVFCESSKQHKYSAAWLASTSLLASWPAEFLDEVRLTRPGTMMEGASFMVFEGPPGRPSSVYKSLDLLDFYVEHLSWYERRLATAIRGHPGQKQLAAFARSAFRRRVGRLARRPVAGDPRIVAVMPFYSKTGGQGPSAIAMRATYLNATIATARAEVTPHVVVAVENAQDFEVVRTLDLFDVLYLPDLAKPDKLGAAALVALHRVASGEPFSSDWVQRSDKGYVGPSKRWRFDYVYYTEADQLARLKSLPAVLAILDAAPASNVVVPRRAVPLPVSADFDFKAHTDLQATLLATPELRTNDALRVRFLRGRNDTCCFRGPLETTCKQVDLLDRQGLRRADHTLLRRPDGFALVPGEGNFLKMLFRPCAFDDDRDAGFLLPHLRTGWAVDQAILNEEDRVVVIRFGHDYCPVCMQMDEALSKIAEKVKNFAVIYLVDISEVPDFNTMYELYDPCTVMTFFRNKHIMIDLGTGNNNKINWALTNTQELVDLVETVYRGARKGRGLVVSPKDYSTKYRY</sequence>
<dbReference type="GO" id="GO:0046540">
    <property type="term" value="C:U4/U6 x U5 tri-snRNP complex"/>
    <property type="evidence" value="ECO:0007669"/>
    <property type="project" value="InterPro"/>
</dbReference>
<keyword evidence="8" id="KW-1185">Reference proteome</keyword>
<evidence type="ECO:0000256" key="1">
    <source>
        <dbReference type="ARBA" id="ARBA00004123"/>
    </source>
</evidence>
<dbReference type="AlphaFoldDB" id="A0AAD7UB97"/>
<evidence type="ECO:0000256" key="2">
    <source>
        <dbReference type="ARBA" id="ARBA00008241"/>
    </source>
</evidence>
<evidence type="ECO:0000313" key="7">
    <source>
        <dbReference type="EMBL" id="KAJ8601383.1"/>
    </source>
</evidence>
<evidence type="ECO:0000313" key="8">
    <source>
        <dbReference type="Proteomes" id="UP001230188"/>
    </source>
</evidence>
<organism evidence="7 8">
    <name type="scientific">Chrysophaeum taylorii</name>
    <dbReference type="NCBI Taxonomy" id="2483200"/>
    <lineage>
        <taxon>Eukaryota</taxon>
        <taxon>Sar</taxon>
        <taxon>Stramenopiles</taxon>
        <taxon>Ochrophyta</taxon>
        <taxon>Pelagophyceae</taxon>
        <taxon>Pelagomonadales</taxon>
        <taxon>Pelagomonadaceae</taxon>
        <taxon>Chrysophaeum</taxon>
    </lineage>
</organism>
<dbReference type="InterPro" id="IPR004123">
    <property type="entry name" value="Dim1"/>
</dbReference>
<reference evidence="7" key="1">
    <citation type="submission" date="2023-01" db="EMBL/GenBank/DDBJ databases">
        <title>Metagenome sequencing of chrysophaentin producing Chrysophaeum taylorii.</title>
        <authorList>
            <person name="Davison J."/>
            <person name="Bewley C."/>
        </authorList>
    </citation>
    <scope>NUCLEOTIDE SEQUENCE</scope>
    <source>
        <strain evidence="7">NIES-1699</strain>
    </source>
</reference>
<protein>
    <recommendedName>
        <fullName evidence="9">Thioredoxin domain-containing protein</fullName>
    </recommendedName>
</protein>
<keyword evidence="3" id="KW-0507">mRNA processing</keyword>
<dbReference type="Pfam" id="PF02966">
    <property type="entry name" value="DIM1"/>
    <property type="match status" value="1"/>
</dbReference>
<dbReference type="PANTHER" id="PTHR12052:SF5">
    <property type="entry name" value="THIOREDOXIN-LIKE PROTEIN 4A"/>
    <property type="match status" value="1"/>
</dbReference>
<name>A0AAD7UB97_9STRA</name>
<dbReference type="Gene3D" id="3.40.30.10">
    <property type="entry name" value="Glutaredoxin"/>
    <property type="match status" value="1"/>
</dbReference>
<comment type="similarity">
    <text evidence="2">Belongs to the DIM1 family.</text>
</comment>
<evidence type="ECO:0000256" key="6">
    <source>
        <dbReference type="SAM" id="SignalP"/>
    </source>
</evidence>